<proteinExistence type="predicted"/>
<organism evidence="2 3">
    <name type="scientific">Clostridium punense</name>
    <dbReference type="NCBI Taxonomy" id="1054297"/>
    <lineage>
        <taxon>Bacteria</taxon>
        <taxon>Bacillati</taxon>
        <taxon>Bacillota</taxon>
        <taxon>Clostridia</taxon>
        <taxon>Eubacteriales</taxon>
        <taxon>Clostridiaceae</taxon>
        <taxon>Clostridium</taxon>
    </lineage>
</organism>
<dbReference type="Pfam" id="PF13027">
    <property type="entry name" value="DUF3888"/>
    <property type="match status" value="1"/>
</dbReference>
<accession>A0ABS4K434</accession>
<dbReference type="RefSeq" id="WP_021281635.1">
    <property type="nucleotide sequence ID" value="NZ_JAGGLL010000012.1"/>
</dbReference>
<name>A0ABS4K434_9CLOT</name>
<protein>
    <recommendedName>
        <fullName evidence="4">DUF3888 domain-containing protein</fullName>
    </recommendedName>
</protein>
<evidence type="ECO:0000313" key="2">
    <source>
        <dbReference type="EMBL" id="MBP2022020.1"/>
    </source>
</evidence>
<keyword evidence="1" id="KW-0732">Signal</keyword>
<evidence type="ECO:0008006" key="4">
    <source>
        <dbReference type="Google" id="ProtNLM"/>
    </source>
</evidence>
<sequence length="135" mass="15437">MKKFICFILGLFILGSNNISFKNFNTKTIATISQEDTTNTYELSTFNALEPLIPHITSGISSYYGRNRYIDFENAKVIDFKPLSDDNKYYEVTLQLVTCEPDHKGPYGVDRITLVHEFGNVKITNFIHIATSQKK</sequence>
<evidence type="ECO:0000256" key="1">
    <source>
        <dbReference type="SAM" id="SignalP"/>
    </source>
</evidence>
<dbReference type="Proteomes" id="UP001519308">
    <property type="component" value="Unassembled WGS sequence"/>
</dbReference>
<feature type="signal peptide" evidence="1">
    <location>
        <begin position="1"/>
        <end position="21"/>
    </location>
</feature>
<feature type="chain" id="PRO_5047212087" description="DUF3888 domain-containing protein" evidence="1">
    <location>
        <begin position="22"/>
        <end position="135"/>
    </location>
</feature>
<reference evidence="2 3" key="1">
    <citation type="submission" date="2021-03" db="EMBL/GenBank/DDBJ databases">
        <title>Genomic Encyclopedia of Type Strains, Phase IV (KMG-IV): sequencing the most valuable type-strain genomes for metagenomic binning, comparative biology and taxonomic classification.</title>
        <authorList>
            <person name="Goeker M."/>
        </authorList>
    </citation>
    <scope>NUCLEOTIDE SEQUENCE [LARGE SCALE GENOMIC DNA]</scope>
    <source>
        <strain evidence="2 3">DSM 28650</strain>
    </source>
</reference>
<evidence type="ECO:0000313" key="3">
    <source>
        <dbReference type="Proteomes" id="UP001519308"/>
    </source>
</evidence>
<gene>
    <name evidence="2" type="ORF">J2Z44_001821</name>
</gene>
<dbReference type="EMBL" id="JAGGLL010000012">
    <property type="protein sequence ID" value="MBP2022020.1"/>
    <property type="molecule type" value="Genomic_DNA"/>
</dbReference>
<keyword evidence="3" id="KW-1185">Reference proteome</keyword>
<comment type="caution">
    <text evidence="2">The sequence shown here is derived from an EMBL/GenBank/DDBJ whole genome shotgun (WGS) entry which is preliminary data.</text>
</comment>
<dbReference type="InterPro" id="IPR024984">
    <property type="entry name" value="DUF3888"/>
</dbReference>